<organism evidence="1">
    <name type="scientific">Siphoviridae sp. ctxMM9</name>
    <dbReference type="NCBI Taxonomy" id="2827973"/>
    <lineage>
        <taxon>Viruses</taxon>
        <taxon>Duplodnaviria</taxon>
        <taxon>Heunggongvirae</taxon>
        <taxon>Uroviricota</taxon>
        <taxon>Caudoviricetes</taxon>
    </lineage>
</organism>
<accession>A0A8S5T6A9</accession>
<dbReference type="EMBL" id="BK032759">
    <property type="protein sequence ID" value="DAF58777.1"/>
    <property type="molecule type" value="Genomic_DNA"/>
</dbReference>
<proteinExistence type="predicted"/>
<sequence>MATIQPDNNYVKYNKNNSYKGTVTLIAGITQKNNQTFALMCSPDIQVNDDDKRLNEELADIHGIYEHHV</sequence>
<evidence type="ECO:0000313" key="1">
    <source>
        <dbReference type="EMBL" id="DAF58777.1"/>
    </source>
</evidence>
<protein>
    <submittedName>
        <fullName evidence="1">Uncharacterized protein</fullName>
    </submittedName>
</protein>
<reference evidence="1" key="1">
    <citation type="journal article" date="2021" name="Proc. Natl. Acad. Sci. U.S.A.">
        <title>A Catalog of Tens of Thousands of Viruses from Human Metagenomes Reveals Hidden Associations with Chronic Diseases.</title>
        <authorList>
            <person name="Tisza M.J."/>
            <person name="Buck C.B."/>
        </authorList>
    </citation>
    <scope>NUCLEOTIDE SEQUENCE</scope>
    <source>
        <strain evidence="1">CtxMM9</strain>
    </source>
</reference>
<name>A0A8S5T6A9_9CAUD</name>